<gene>
    <name evidence="2" type="ORF">PYTT_0225</name>
</gene>
<dbReference type="KEGG" id="agl:PYTT_0225"/>
<proteinExistence type="predicted"/>
<feature type="signal peptide" evidence="1">
    <location>
        <begin position="1"/>
        <end position="21"/>
    </location>
</feature>
<evidence type="ECO:0000313" key="2">
    <source>
        <dbReference type="EMBL" id="SEH72131.1"/>
    </source>
</evidence>
<accession>A0A1H6K9W0</accession>
<dbReference type="SUPFAM" id="SSF51445">
    <property type="entry name" value="(Trans)glycosidases"/>
    <property type="match status" value="1"/>
</dbReference>
<dbReference type="AlphaFoldDB" id="A0A1H6K9W0"/>
<dbReference type="Proteomes" id="UP000176204">
    <property type="component" value="Chromosome I"/>
</dbReference>
<evidence type="ECO:0000256" key="1">
    <source>
        <dbReference type="SAM" id="SignalP"/>
    </source>
</evidence>
<reference evidence="3" key="1">
    <citation type="submission" date="2016-09" db="EMBL/GenBank/DDBJ databases">
        <authorList>
            <person name="Koehorst J."/>
        </authorList>
    </citation>
    <scope>NUCLEOTIDE SEQUENCE [LARGE SCALE GENOMIC DNA]</scope>
</reference>
<sequence>MKTNMCTAALLAIMSAGTVFANGTSVSYPDAAMAPGKAEAKVLQEGGGKSLLVLGNQVLSARWEVQGNRIVRFGISNSEEKPASVSGNQSELFRLSTEAGGFNLPASSFVLEKPPVEVALLPEKGKSARASDGFAGKAFQVVFHNEAAGLVVTWRAELRDGSSYVKETFDIKATKPVDIKNIQLVDLKGEGFSVSGTVPGSPLVGKSGIFAGVELPVAKAEIGKDGATIGFACNLPMQPGAQQKFSAVFGVYPKGQLRRGFLAYLERERAMPYTQFLQYNCWYDFGLNPTEEKLLATVKAYGDELGKKRGIKLDSFVLDDGWDDVQADLWQPSARKFPSGFRKTAEAIRGIGSNFGIWISPLGGYTGTQERINHAKAKGLLPASAGKFDLAQPEYYKWFRDRCADLMVKDGVNFFKWDKAGEGVSPHFMALLSIANELRAINPKLFLSTTVGTWPSPFWLNHVDCTWRDGSADVGWQGKGDDREQSITYRDAYCYSLIVQRAPLYPLSSLMHHGLVLGTEYQAARVSKAGNDLKNDARMLFGSGANLQELYLTASMMNGKAWDDVAEAVRWARKNAEVLADVHWVGGNPHHLDVYGYAAWSPAGATLALRNPDDKPKEVELDAVSVFEPVGRMPEAMRLHAGYADQRVRELVMPAEGKVKLTLQPFEVLVFDARFAPKK</sequence>
<organism evidence="2 3">
    <name type="scientific">Akkermansia glycaniphila</name>
    <dbReference type="NCBI Taxonomy" id="1679444"/>
    <lineage>
        <taxon>Bacteria</taxon>
        <taxon>Pseudomonadati</taxon>
        <taxon>Verrucomicrobiota</taxon>
        <taxon>Verrucomicrobiia</taxon>
        <taxon>Verrucomicrobiales</taxon>
        <taxon>Akkermansiaceae</taxon>
        <taxon>Akkermansia</taxon>
    </lineage>
</organism>
<dbReference type="InterPro" id="IPR017853">
    <property type="entry name" value="GH"/>
</dbReference>
<keyword evidence="3" id="KW-1185">Reference proteome</keyword>
<dbReference type="InterPro" id="IPR013785">
    <property type="entry name" value="Aldolase_TIM"/>
</dbReference>
<dbReference type="STRING" id="1679444.PYTT_0225"/>
<dbReference type="Gene3D" id="3.20.20.70">
    <property type="entry name" value="Aldolase class I"/>
    <property type="match status" value="1"/>
</dbReference>
<evidence type="ECO:0000313" key="3">
    <source>
        <dbReference type="Proteomes" id="UP000176204"/>
    </source>
</evidence>
<feature type="chain" id="PRO_5009604442" evidence="1">
    <location>
        <begin position="22"/>
        <end position="679"/>
    </location>
</feature>
<name>A0A1H6K9W0_9BACT</name>
<protein>
    <submittedName>
        <fullName evidence="2">Aldolase-type tim barrel</fullName>
    </submittedName>
</protein>
<keyword evidence="1" id="KW-0732">Signal</keyword>
<dbReference type="EMBL" id="LT629973">
    <property type="protein sequence ID" value="SEH72131.1"/>
    <property type="molecule type" value="Genomic_DNA"/>
</dbReference>